<dbReference type="AlphaFoldDB" id="A0A4P6JRS8"/>
<accession>A0A4P6JRS8</accession>
<feature type="region of interest" description="Disordered" evidence="1">
    <location>
        <begin position="63"/>
        <end position="99"/>
    </location>
</feature>
<evidence type="ECO:0000256" key="1">
    <source>
        <dbReference type="SAM" id="MobiDB-lite"/>
    </source>
</evidence>
<dbReference type="EMBL" id="CP035758">
    <property type="protein sequence ID" value="QBD78005.1"/>
    <property type="molecule type" value="Genomic_DNA"/>
</dbReference>
<keyword evidence="3" id="KW-1185">Reference proteome</keyword>
<feature type="compositionally biased region" description="Basic and acidic residues" evidence="1">
    <location>
        <begin position="65"/>
        <end position="84"/>
    </location>
</feature>
<proteinExistence type="predicted"/>
<sequence length="99" mass="10945">MANQTKTSVSPITEADIDGLQKVLSDLKQGAREAKDKGNLTTFRVYQRLVKVVSPEVVKAHARKERQDLARMNKDSEAMKDTQVHDTSSPYADASSNTP</sequence>
<dbReference type="RefSeq" id="WP_129889058.1">
    <property type="nucleotide sequence ID" value="NZ_CP035758.1"/>
</dbReference>
<gene>
    <name evidence="2" type="ORF">EPA93_19190</name>
</gene>
<name>A0A4P6JRS8_KTERU</name>
<reference evidence="2 3" key="1">
    <citation type="submission" date="2019-01" db="EMBL/GenBank/DDBJ databases">
        <title>Ktedonosporobacter rubrisoli SCAWS-G2.</title>
        <authorList>
            <person name="Huang Y."/>
            <person name="Yan B."/>
        </authorList>
    </citation>
    <scope>NUCLEOTIDE SEQUENCE [LARGE SCALE GENOMIC DNA]</scope>
    <source>
        <strain evidence="2 3">SCAWS-G2</strain>
    </source>
</reference>
<dbReference type="KEGG" id="kbs:EPA93_19190"/>
<evidence type="ECO:0000313" key="3">
    <source>
        <dbReference type="Proteomes" id="UP000290365"/>
    </source>
</evidence>
<evidence type="ECO:0000313" key="2">
    <source>
        <dbReference type="EMBL" id="QBD78005.1"/>
    </source>
</evidence>
<feature type="compositionally biased region" description="Polar residues" evidence="1">
    <location>
        <begin position="85"/>
        <end position="99"/>
    </location>
</feature>
<organism evidence="2 3">
    <name type="scientific">Ktedonosporobacter rubrisoli</name>
    <dbReference type="NCBI Taxonomy" id="2509675"/>
    <lineage>
        <taxon>Bacteria</taxon>
        <taxon>Bacillati</taxon>
        <taxon>Chloroflexota</taxon>
        <taxon>Ktedonobacteria</taxon>
        <taxon>Ktedonobacterales</taxon>
        <taxon>Ktedonosporobacteraceae</taxon>
        <taxon>Ktedonosporobacter</taxon>
    </lineage>
</organism>
<dbReference type="Proteomes" id="UP000290365">
    <property type="component" value="Chromosome"/>
</dbReference>
<protein>
    <submittedName>
        <fullName evidence="2">Uncharacterized protein</fullName>
    </submittedName>
</protein>